<evidence type="ECO:0000313" key="2">
    <source>
        <dbReference type="EMBL" id="RUS99877.1"/>
    </source>
</evidence>
<gene>
    <name evidence="2" type="ORF">DSM107003_04610</name>
</gene>
<sequence length="134" mass="15186">MTKKRQEKEDENQSVDLPQKITESYGTGVKDLPGYNVGQRSLRDHGQEYTESSPEFPAEYNIIVDEVDTYWRETVGDEAVGGTVATPEKNITEELEAAVGLEMNDGAFLHTKDILEHRDDARWELDPRSAEVEE</sequence>
<proteinExistence type="predicted"/>
<evidence type="ECO:0000256" key="1">
    <source>
        <dbReference type="SAM" id="MobiDB-lite"/>
    </source>
</evidence>
<dbReference type="AlphaFoldDB" id="A0A3S1C467"/>
<dbReference type="OrthoDB" id="574580at2"/>
<keyword evidence="3" id="KW-1185">Reference proteome</keyword>
<evidence type="ECO:0000313" key="3">
    <source>
        <dbReference type="Proteomes" id="UP000276103"/>
    </source>
</evidence>
<dbReference type="EMBL" id="RSCM01000001">
    <property type="protein sequence ID" value="RUS99877.1"/>
    <property type="molecule type" value="Genomic_DNA"/>
</dbReference>
<dbReference type="InterPro" id="IPR046298">
    <property type="entry name" value="DUF6335"/>
</dbReference>
<protein>
    <submittedName>
        <fullName evidence="2">Uncharacterized protein</fullName>
    </submittedName>
</protein>
<dbReference type="Pfam" id="PF19861">
    <property type="entry name" value="DUF6335"/>
    <property type="match status" value="1"/>
</dbReference>
<comment type="caution">
    <text evidence="2">The sequence shown here is derived from an EMBL/GenBank/DDBJ whole genome shotgun (WGS) entry which is preliminary data.</text>
</comment>
<organism evidence="2 3">
    <name type="scientific">Trichormus variabilis SAG 1403-4b</name>
    <dbReference type="NCBI Taxonomy" id="447716"/>
    <lineage>
        <taxon>Bacteria</taxon>
        <taxon>Bacillati</taxon>
        <taxon>Cyanobacteriota</taxon>
        <taxon>Cyanophyceae</taxon>
        <taxon>Nostocales</taxon>
        <taxon>Nostocaceae</taxon>
        <taxon>Trichormus</taxon>
    </lineage>
</organism>
<dbReference type="Proteomes" id="UP000276103">
    <property type="component" value="Unassembled WGS sequence"/>
</dbReference>
<dbReference type="RefSeq" id="WP_127052038.1">
    <property type="nucleotide sequence ID" value="NZ_RSCM01000001.1"/>
</dbReference>
<feature type="region of interest" description="Disordered" evidence="1">
    <location>
        <begin position="1"/>
        <end position="54"/>
    </location>
</feature>
<accession>A0A3S1C467</accession>
<reference evidence="2 3" key="1">
    <citation type="journal article" date="2019" name="Genome Biol. Evol.">
        <title>Day and night: Metabolic profiles and evolutionary relationships of six axenic non-marine cyanobacteria.</title>
        <authorList>
            <person name="Will S.E."/>
            <person name="Henke P."/>
            <person name="Boedeker C."/>
            <person name="Huang S."/>
            <person name="Brinkmann H."/>
            <person name="Rohde M."/>
            <person name="Jarek M."/>
            <person name="Friedl T."/>
            <person name="Seufert S."/>
            <person name="Schumacher M."/>
            <person name="Overmann J."/>
            <person name="Neumann-Schaal M."/>
            <person name="Petersen J."/>
        </authorList>
    </citation>
    <scope>NUCLEOTIDE SEQUENCE [LARGE SCALE GENOMIC DNA]</scope>
    <source>
        <strain evidence="2 3">SAG 1403-4b</strain>
    </source>
</reference>
<name>A0A3S1C467_ANAVA</name>